<name>A0A6G7YPI5_9SPHN</name>
<evidence type="ECO:0000313" key="1">
    <source>
        <dbReference type="EMBL" id="QIK78658.1"/>
    </source>
</evidence>
<organism evidence="1 2">
    <name type="scientific">Sphingomonas piscis</name>
    <dbReference type="NCBI Taxonomy" id="2714943"/>
    <lineage>
        <taxon>Bacteria</taxon>
        <taxon>Pseudomonadati</taxon>
        <taxon>Pseudomonadota</taxon>
        <taxon>Alphaproteobacteria</taxon>
        <taxon>Sphingomonadales</taxon>
        <taxon>Sphingomonadaceae</taxon>
        <taxon>Sphingomonas</taxon>
    </lineage>
</organism>
<protein>
    <submittedName>
        <fullName evidence="1">Uncharacterized protein</fullName>
    </submittedName>
</protein>
<keyword evidence="2" id="KW-1185">Reference proteome</keyword>
<accession>A0A6G7YPI5</accession>
<sequence length="112" mass="12365">MKSSPWVIGLVALTMCLAGCDLYFSNLQIVNKADSRVVGLTISDGRKTWKLRDLDRGERVTFSGHLSGEGGPNISWTWRGKRFSEDGCYYTGGSPAKGTITIAGEKLRYRCQ</sequence>
<dbReference type="EMBL" id="CP049869">
    <property type="protein sequence ID" value="QIK78658.1"/>
    <property type="molecule type" value="Genomic_DNA"/>
</dbReference>
<dbReference type="KEGG" id="spii:G7077_06855"/>
<proteinExistence type="predicted"/>
<dbReference type="AlphaFoldDB" id="A0A6G7YPI5"/>
<gene>
    <name evidence="1" type="ORF">G7077_06855</name>
</gene>
<dbReference type="Proteomes" id="UP000503222">
    <property type="component" value="Chromosome"/>
</dbReference>
<evidence type="ECO:0000313" key="2">
    <source>
        <dbReference type="Proteomes" id="UP000503222"/>
    </source>
</evidence>
<dbReference type="RefSeq" id="WP_166411051.1">
    <property type="nucleotide sequence ID" value="NZ_CP049869.1"/>
</dbReference>
<reference evidence="1 2" key="1">
    <citation type="submission" date="2020-03" db="EMBL/GenBank/DDBJ databases">
        <title>Sphingomonas sp. nov., isolated from fish.</title>
        <authorList>
            <person name="Hyun D.-W."/>
            <person name="Bae J.-W."/>
        </authorList>
    </citation>
    <scope>NUCLEOTIDE SEQUENCE [LARGE SCALE GENOMIC DNA]</scope>
    <source>
        <strain evidence="1 2">HDW15B</strain>
    </source>
</reference>